<dbReference type="Proteomes" id="UP000698028">
    <property type="component" value="Unassembled WGS sequence"/>
</dbReference>
<proteinExistence type="predicted"/>
<evidence type="ECO:0000313" key="3">
    <source>
        <dbReference type="EMBL" id="MBW0143816.1"/>
    </source>
</evidence>
<dbReference type="RefSeq" id="WP_218631874.1">
    <property type="nucleotide sequence ID" value="NZ_JAHVAH010000001.1"/>
</dbReference>
<keyword evidence="4" id="KW-1185">Reference proteome</keyword>
<dbReference type="EMBL" id="JAHVAH010000001">
    <property type="protein sequence ID" value="MBW0143816.1"/>
    <property type="molecule type" value="Genomic_DNA"/>
</dbReference>
<comment type="caution">
    <text evidence="3">The sequence shown here is derived from an EMBL/GenBank/DDBJ whole genome shotgun (WGS) entry which is preliminary data.</text>
</comment>
<keyword evidence="1" id="KW-0175">Coiled coil</keyword>
<gene>
    <name evidence="3" type="ORF">KTQ36_00700</name>
</gene>
<evidence type="ECO:0000313" key="4">
    <source>
        <dbReference type="Proteomes" id="UP000698028"/>
    </source>
</evidence>
<reference evidence="3 4" key="1">
    <citation type="submission" date="2021-07" db="EMBL/GenBank/DDBJ databases">
        <title>The draft genome sequence of Sphingomicrobium sp. B8.</title>
        <authorList>
            <person name="Mu L."/>
        </authorList>
    </citation>
    <scope>NUCLEOTIDE SEQUENCE [LARGE SCALE GENOMIC DNA]</scope>
    <source>
        <strain evidence="3 4">B8</strain>
    </source>
</reference>
<evidence type="ECO:0000259" key="2">
    <source>
        <dbReference type="Pfam" id="PF22308"/>
    </source>
</evidence>
<accession>A0ABS6V2X4</accession>
<sequence>MLDEREAGRIVVETVTQMAREQRPLMMRVLPEGPPRYWKHFPEKDARDARTKARWYYHVHADGDRDADEHGHFHLFLHRTQIDPGAKPIAIPPQGEDARAKVVHLAGLSIDQVGIPRAWFMTNRHVTNEFMYPAETLIAHLSAYDVDETREDATVNRFLTAMVALYRDELAELIEERDAALDALGDDPERFEKGHDVLSHRKIDLDAKIGALGLF</sequence>
<dbReference type="Pfam" id="PF22308">
    <property type="entry name" value="DUF6969"/>
    <property type="match status" value="1"/>
</dbReference>
<evidence type="ECO:0000256" key="1">
    <source>
        <dbReference type="SAM" id="Coils"/>
    </source>
</evidence>
<dbReference type="InterPro" id="IPR054242">
    <property type="entry name" value="DUF6969"/>
</dbReference>
<feature type="domain" description="DUF6969" evidence="2">
    <location>
        <begin position="6"/>
        <end position="188"/>
    </location>
</feature>
<name>A0ABS6V2X4_9SPHN</name>
<organism evidence="3 4">
    <name type="scientific">Sphingomicrobium clamense</name>
    <dbReference type="NCBI Taxonomy" id="2851013"/>
    <lineage>
        <taxon>Bacteria</taxon>
        <taxon>Pseudomonadati</taxon>
        <taxon>Pseudomonadota</taxon>
        <taxon>Alphaproteobacteria</taxon>
        <taxon>Sphingomonadales</taxon>
        <taxon>Sphingomonadaceae</taxon>
        <taxon>Sphingomicrobium</taxon>
    </lineage>
</organism>
<protein>
    <recommendedName>
        <fullName evidence="2">DUF6969 domain-containing protein</fullName>
    </recommendedName>
</protein>
<feature type="coiled-coil region" evidence="1">
    <location>
        <begin position="156"/>
        <end position="183"/>
    </location>
</feature>